<dbReference type="InterPro" id="IPR002048">
    <property type="entry name" value="EF_hand_dom"/>
</dbReference>
<reference evidence="2 3" key="1">
    <citation type="submission" date="2018-11" db="EMBL/GenBank/DDBJ databases">
        <title>Sequencing the genomes of 1000 actinobacteria strains.</title>
        <authorList>
            <person name="Klenk H.-P."/>
        </authorList>
    </citation>
    <scope>NUCLEOTIDE SEQUENCE [LARGE SCALE GENOMIC DNA]</scope>
    <source>
        <strain evidence="2 3">DSM 44254</strain>
    </source>
</reference>
<dbReference type="InterPro" id="IPR011992">
    <property type="entry name" value="EF-hand-dom_pair"/>
</dbReference>
<feature type="domain" description="EF-hand" evidence="1">
    <location>
        <begin position="37"/>
        <end position="69"/>
    </location>
</feature>
<comment type="caution">
    <text evidence="2">The sequence shown here is derived from an EMBL/GenBank/DDBJ whole genome shotgun (WGS) entry which is preliminary data.</text>
</comment>
<organism evidence="2 3">
    <name type="scientific">Actinocorallia herbida</name>
    <dbReference type="NCBI Taxonomy" id="58109"/>
    <lineage>
        <taxon>Bacteria</taxon>
        <taxon>Bacillati</taxon>
        <taxon>Actinomycetota</taxon>
        <taxon>Actinomycetes</taxon>
        <taxon>Streptosporangiales</taxon>
        <taxon>Thermomonosporaceae</taxon>
        <taxon>Actinocorallia</taxon>
    </lineage>
</organism>
<evidence type="ECO:0000313" key="3">
    <source>
        <dbReference type="Proteomes" id="UP000272400"/>
    </source>
</evidence>
<gene>
    <name evidence="2" type="ORF">EDD29_8145</name>
</gene>
<accession>A0A3N1DA85</accession>
<dbReference type="OrthoDB" id="3480149at2"/>
<dbReference type="SUPFAM" id="SSF47473">
    <property type="entry name" value="EF-hand"/>
    <property type="match status" value="1"/>
</dbReference>
<dbReference type="GO" id="GO:0005509">
    <property type="term" value="F:calcium ion binding"/>
    <property type="evidence" value="ECO:0007669"/>
    <property type="project" value="InterPro"/>
</dbReference>
<dbReference type="Pfam" id="PF13499">
    <property type="entry name" value="EF-hand_7"/>
    <property type="match status" value="1"/>
</dbReference>
<dbReference type="Proteomes" id="UP000272400">
    <property type="component" value="Unassembled WGS sequence"/>
</dbReference>
<evidence type="ECO:0000259" key="1">
    <source>
        <dbReference type="PROSITE" id="PS50222"/>
    </source>
</evidence>
<keyword evidence="3" id="KW-1185">Reference proteome</keyword>
<name>A0A3N1DA85_9ACTN</name>
<proteinExistence type="predicted"/>
<protein>
    <submittedName>
        <fullName evidence="2">EF hand domain-containing protein</fullName>
    </submittedName>
</protein>
<dbReference type="PROSITE" id="PS00018">
    <property type="entry name" value="EF_HAND_1"/>
    <property type="match status" value="1"/>
</dbReference>
<dbReference type="RefSeq" id="WP_123669373.1">
    <property type="nucleotide sequence ID" value="NZ_RJKE01000001.1"/>
</dbReference>
<evidence type="ECO:0000313" key="2">
    <source>
        <dbReference type="EMBL" id="ROO90420.1"/>
    </source>
</evidence>
<dbReference type="CDD" id="cd00051">
    <property type="entry name" value="EFh"/>
    <property type="match status" value="1"/>
</dbReference>
<dbReference type="SMART" id="SM00054">
    <property type="entry name" value="EFh"/>
    <property type="match status" value="1"/>
</dbReference>
<dbReference type="InterPro" id="IPR018247">
    <property type="entry name" value="EF_Hand_1_Ca_BS"/>
</dbReference>
<dbReference type="Gene3D" id="1.10.238.10">
    <property type="entry name" value="EF-hand"/>
    <property type="match status" value="1"/>
</dbReference>
<dbReference type="EMBL" id="RJKE01000001">
    <property type="protein sequence ID" value="ROO90420.1"/>
    <property type="molecule type" value="Genomic_DNA"/>
</dbReference>
<sequence length="69" mass="7829">MTVESLLTAFRTIDVQDNGRLDLVGFTLVLDELGLTWSKAETQERFERADINHDGYITLDELQAMLDAL</sequence>
<dbReference type="PROSITE" id="PS50222">
    <property type="entry name" value="EF_HAND_2"/>
    <property type="match status" value="1"/>
</dbReference>
<dbReference type="AlphaFoldDB" id="A0A3N1DA85"/>